<dbReference type="InterPro" id="IPR022616">
    <property type="entry name" value="Glyco_hydro_4_C"/>
</dbReference>
<evidence type="ECO:0000256" key="1">
    <source>
        <dbReference type="ARBA" id="ARBA00001911"/>
    </source>
</evidence>
<keyword evidence="10" id="KW-0326">Glycosidase</keyword>
<evidence type="ECO:0000256" key="9">
    <source>
        <dbReference type="ARBA" id="ARBA00023211"/>
    </source>
</evidence>
<dbReference type="SUPFAM" id="SSF56327">
    <property type="entry name" value="LDH C-terminal domain-like"/>
    <property type="match status" value="1"/>
</dbReference>
<evidence type="ECO:0000256" key="7">
    <source>
        <dbReference type="ARBA" id="ARBA00022801"/>
    </source>
</evidence>
<evidence type="ECO:0000256" key="8">
    <source>
        <dbReference type="ARBA" id="ARBA00023027"/>
    </source>
</evidence>
<keyword evidence="9" id="KW-0464">Manganese</keyword>
<dbReference type="InterPro" id="IPR001088">
    <property type="entry name" value="Glyco_hydro_4"/>
</dbReference>
<protein>
    <submittedName>
        <fullName evidence="12">Multi-domain containing protein</fullName>
    </submittedName>
</protein>
<evidence type="ECO:0000259" key="11">
    <source>
        <dbReference type="Pfam" id="PF11975"/>
    </source>
</evidence>
<dbReference type="Proteomes" id="UP001057375">
    <property type="component" value="Unassembled WGS sequence"/>
</dbReference>
<dbReference type="InterPro" id="IPR015955">
    <property type="entry name" value="Lactate_DH/Glyco_Ohase_4_C"/>
</dbReference>
<keyword evidence="2" id="KW-0813">Transport</keyword>
<name>A0ABQ5KR74_9EUKA</name>
<keyword evidence="8" id="KW-0520">NAD</keyword>
<dbReference type="SUPFAM" id="SSF46973">
    <property type="entry name" value="Enzyme IIa from lactose specific PTS, IIa-lac"/>
    <property type="match status" value="1"/>
</dbReference>
<accession>A0ABQ5KR74</accession>
<dbReference type="EMBL" id="BQXS01003291">
    <property type="protein sequence ID" value="GKT33939.1"/>
    <property type="molecule type" value="Genomic_DNA"/>
</dbReference>
<keyword evidence="6" id="KW-0479">Metal-binding</keyword>
<evidence type="ECO:0000256" key="3">
    <source>
        <dbReference type="ARBA" id="ARBA00022597"/>
    </source>
</evidence>
<feature type="domain" description="Glycosyl hydrolase family 4 C-terminal" evidence="11">
    <location>
        <begin position="10"/>
        <end position="116"/>
    </location>
</feature>
<feature type="non-terminal residue" evidence="12">
    <location>
        <position position="1"/>
    </location>
</feature>
<dbReference type="PANTHER" id="PTHR32092:SF5">
    <property type="entry name" value="6-PHOSPHO-BETA-GLUCOSIDASE"/>
    <property type="match status" value="1"/>
</dbReference>
<dbReference type="InterPro" id="IPR003188">
    <property type="entry name" value="PTS_IIA_lac/cel"/>
</dbReference>
<keyword evidence="13" id="KW-1185">Reference proteome</keyword>
<keyword evidence="5" id="KW-0598">Phosphotransferase system</keyword>
<gene>
    <name evidence="12" type="ORF">ADUPG1_002708</name>
</gene>
<comment type="cofactor">
    <cofactor evidence="1">
        <name>NAD(+)</name>
        <dbReference type="ChEBI" id="CHEBI:57540"/>
    </cofactor>
</comment>
<dbReference type="Pfam" id="PF02255">
    <property type="entry name" value="PTS_IIA"/>
    <property type="match status" value="1"/>
</dbReference>
<dbReference type="Gene3D" id="3.90.110.10">
    <property type="entry name" value="Lactate dehydrogenase/glycoside hydrolase, family 4, C-terminal"/>
    <property type="match status" value="1"/>
</dbReference>
<comment type="caution">
    <text evidence="12">The sequence shown here is derived from an EMBL/GenBank/DDBJ whole genome shotgun (WGS) entry which is preliminary data.</text>
</comment>
<evidence type="ECO:0000256" key="6">
    <source>
        <dbReference type="ARBA" id="ARBA00022723"/>
    </source>
</evidence>
<dbReference type="PANTHER" id="PTHR32092">
    <property type="entry name" value="6-PHOSPHO-BETA-GLUCOSIDASE-RELATED"/>
    <property type="match status" value="1"/>
</dbReference>
<dbReference type="Pfam" id="PF11975">
    <property type="entry name" value="Glyco_hydro_4C"/>
    <property type="match status" value="1"/>
</dbReference>
<evidence type="ECO:0000256" key="2">
    <source>
        <dbReference type="ARBA" id="ARBA00022448"/>
    </source>
</evidence>
<dbReference type="CDD" id="cd00215">
    <property type="entry name" value="PTS_IIA_lac"/>
    <property type="match status" value="1"/>
</dbReference>
<keyword evidence="4" id="KW-0808">Transferase</keyword>
<keyword evidence="7" id="KW-0378">Hydrolase</keyword>
<organism evidence="12 13">
    <name type="scientific">Aduncisulcus paluster</name>
    <dbReference type="NCBI Taxonomy" id="2918883"/>
    <lineage>
        <taxon>Eukaryota</taxon>
        <taxon>Metamonada</taxon>
        <taxon>Carpediemonas-like organisms</taxon>
        <taxon>Aduncisulcus</taxon>
    </lineage>
</organism>
<sequence>DTDLRVKPEELEQRGGAWYSDAAVSLIQSIYGDRRDIHTVNIRNNGTVKGLPDDAVIEVNALVGRHGALPLSVHDMPIHALGLMQSVKAYEQLTIDAVIKKDRALGIQALAVHPLVQSVEQAQLLFDDIVSENSDGEGRSLSMEAISRAKNGDFEGAKSLLEQADEKIAEAHKSQTALIQSEADGDKTEVTLLLIHAQDHLMNAITVSQMAKEFVDLYQKMSGGEAACIGA</sequence>
<keyword evidence="3" id="KW-0762">Sugar transport</keyword>
<dbReference type="InterPro" id="IPR036542">
    <property type="entry name" value="PTS_IIA_lac/cel_sf"/>
</dbReference>
<evidence type="ECO:0000256" key="10">
    <source>
        <dbReference type="ARBA" id="ARBA00023295"/>
    </source>
</evidence>
<evidence type="ECO:0000313" key="13">
    <source>
        <dbReference type="Proteomes" id="UP001057375"/>
    </source>
</evidence>
<evidence type="ECO:0000256" key="4">
    <source>
        <dbReference type="ARBA" id="ARBA00022679"/>
    </source>
</evidence>
<proteinExistence type="predicted"/>
<evidence type="ECO:0000256" key="5">
    <source>
        <dbReference type="ARBA" id="ARBA00022683"/>
    </source>
</evidence>
<evidence type="ECO:0000313" key="12">
    <source>
        <dbReference type="EMBL" id="GKT33939.1"/>
    </source>
</evidence>
<reference evidence="12" key="1">
    <citation type="submission" date="2022-03" db="EMBL/GenBank/DDBJ databases">
        <title>Draft genome sequence of Aduncisulcus paluster, a free-living microaerophilic Fornicata.</title>
        <authorList>
            <person name="Yuyama I."/>
            <person name="Kume K."/>
            <person name="Tamura T."/>
            <person name="Inagaki Y."/>
            <person name="Hashimoto T."/>
        </authorList>
    </citation>
    <scope>NUCLEOTIDE SEQUENCE</scope>
    <source>
        <strain evidence="12">NY0171</strain>
    </source>
</reference>
<dbReference type="PROSITE" id="PS51095">
    <property type="entry name" value="PTS_EIIA_TYPE_3"/>
    <property type="match status" value="1"/>
</dbReference>